<evidence type="ECO:0000313" key="9">
    <source>
        <dbReference type="EnsemblMetazoa" id="Aqu2.1.42738_001"/>
    </source>
</evidence>
<evidence type="ECO:0000256" key="4">
    <source>
        <dbReference type="ARBA" id="ARBA00023125"/>
    </source>
</evidence>
<dbReference type="STRING" id="400682.A0A1X7VTI8"/>
<feature type="region of interest" description="Disordered" evidence="7">
    <location>
        <begin position="53"/>
        <end position="96"/>
    </location>
</feature>
<feature type="compositionally biased region" description="Low complexity" evidence="7">
    <location>
        <begin position="178"/>
        <end position="189"/>
    </location>
</feature>
<keyword evidence="10" id="KW-1185">Reference proteome</keyword>
<feature type="region of interest" description="Disordered" evidence="7">
    <location>
        <begin position="155"/>
        <end position="189"/>
    </location>
</feature>
<feature type="region of interest" description="Disordered" evidence="7">
    <location>
        <begin position="836"/>
        <end position="881"/>
    </location>
</feature>
<keyword evidence="6" id="KW-0539">Nucleus</keyword>
<feature type="region of interest" description="Disordered" evidence="7">
    <location>
        <begin position="129"/>
        <end position="148"/>
    </location>
</feature>
<reference evidence="10" key="1">
    <citation type="journal article" date="2010" name="Nature">
        <title>The Amphimedon queenslandica genome and the evolution of animal complexity.</title>
        <authorList>
            <person name="Srivastava M."/>
            <person name="Simakov O."/>
            <person name="Chapman J."/>
            <person name="Fahey B."/>
            <person name="Gauthier M.E."/>
            <person name="Mitros T."/>
            <person name="Richards G.S."/>
            <person name="Conaco C."/>
            <person name="Dacre M."/>
            <person name="Hellsten U."/>
            <person name="Larroux C."/>
            <person name="Putnam N.H."/>
            <person name="Stanke M."/>
            <person name="Adamska M."/>
            <person name="Darling A."/>
            <person name="Degnan S.M."/>
            <person name="Oakley T.H."/>
            <person name="Plachetzki D.C."/>
            <person name="Zhai Y."/>
            <person name="Adamski M."/>
            <person name="Calcino A."/>
            <person name="Cummins S.F."/>
            <person name="Goodstein D.M."/>
            <person name="Harris C."/>
            <person name="Jackson D.J."/>
            <person name="Leys S.P."/>
            <person name="Shu S."/>
            <person name="Woodcroft B.J."/>
            <person name="Vervoort M."/>
            <person name="Kosik K.S."/>
            <person name="Manning G."/>
            <person name="Degnan B.M."/>
            <person name="Rokhsar D.S."/>
        </authorList>
    </citation>
    <scope>NUCLEOTIDE SEQUENCE [LARGE SCALE GENOMIC DNA]</scope>
</reference>
<dbReference type="PANTHER" id="PTHR20338">
    <property type="entry name" value="NUCLEAR RESPIRATORY FACTOR 1"/>
    <property type="match status" value="1"/>
</dbReference>
<evidence type="ECO:0000259" key="8">
    <source>
        <dbReference type="Pfam" id="PF10491"/>
    </source>
</evidence>
<dbReference type="GO" id="GO:0006357">
    <property type="term" value="P:regulation of transcription by RNA polymerase II"/>
    <property type="evidence" value="ECO:0007669"/>
    <property type="project" value="InterPro"/>
</dbReference>
<feature type="region of interest" description="Disordered" evidence="7">
    <location>
        <begin position="776"/>
        <end position="800"/>
    </location>
</feature>
<protein>
    <recommendedName>
        <fullName evidence="8">Nuclear respiratory factor 1 NLS/DNA-binding dimerisation domain-containing protein</fullName>
    </recommendedName>
</protein>
<comment type="similarity">
    <text evidence="2">Belongs to the NRF1/Ewg family.</text>
</comment>
<evidence type="ECO:0000256" key="3">
    <source>
        <dbReference type="ARBA" id="ARBA00023015"/>
    </source>
</evidence>
<dbReference type="InterPro" id="IPR039142">
    <property type="entry name" value="NRF1/Ewg"/>
</dbReference>
<dbReference type="KEGG" id="aqu:100633622"/>
<proteinExistence type="inferred from homology"/>
<feature type="compositionally biased region" description="Polar residues" evidence="7">
    <location>
        <begin position="721"/>
        <end position="733"/>
    </location>
</feature>
<evidence type="ECO:0000256" key="2">
    <source>
        <dbReference type="ARBA" id="ARBA00005713"/>
    </source>
</evidence>
<feature type="compositionally biased region" description="Polar residues" evidence="7">
    <location>
        <begin position="135"/>
        <end position="148"/>
    </location>
</feature>
<gene>
    <name evidence="9" type="primary">100633622</name>
</gene>
<dbReference type="GO" id="GO:0003700">
    <property type="term" value="F:DNA-binding transcription factor activity"/>
    <property type="evidence" value="ECO:0007669"/>
    <property type="project" value="InterPro"/>
</dbReference>
<name>A0A1X7VTI8_AMPQE</name>
<feature type="region of interest" description="Disordered" evidence="7">
    <location>
        <begin position="569"/>
        <end position="597"/>
    </location>
</feature>
<dbReference type="InParanoid" id="A0A1X7VTI8"/>
<dbReference type="EnsemblMetazoa" id="Aqu2.1.42738_001">
    <property type="protein sequence ID" value="Aqu2.1.42738_001"/>
    <property type="gene ID" value="Aqu2.1.42738"/>
</dbReference>
<sequence>MLSEKEEGAIGAPLLTLTAHTPRHMETSVSSSSSLGHVFPGSASGLNVPVEIVDANSLPSPPPLPPPVREGGGEETTVLEQSGPPSHQDEEESMEISLDDISRHASSHSLTEALNAPRGAVGRGEKNGIEDLVLNPSNGPVDSTQLTPVLPSNQQLSATPLSLPGIPSNSVAPPLGPTTPTLSSSPGGLSLGLDGTSLDTSLALQQFTQHFQEMSRSLRSEGIEISPENLASNFPQSLAEIAALLTQSTSSQSSSGGISANLLESMINQSVTQPTLPIDYDIAGVMNGPSLAAPASHPVGRADGRDDGDIDMVLNEPHVPSSPDSNFDTSELLAPTLTQDIELTTKLANAGPVGVAAAAAILSGRKRKRHVFECNPALRKRHCSKLMRKLKETLDELSTRVGLQACVVTYRPSSKQEKPEPAFKIFGTSPLYGAIEEQKGRILNRMDEQLKKQIPPTPPSSNKQSSSFELPPLVFEGIPTPVGEMTQAQLRGFIPTILKYSTGRGKPGWGKEDMKPSWWPDDVPWQNVRSDVRNEADKKAMPWTDCLRKTIVACYTHHGRLDLLEAAVSRKKEGEEEEGGEREGGGGGDGGDERSEAARQLQLQIEQDQSIDFSNVMSSSNGVNELTGTQDQGLSSADQQVFTIDTGVGNCDTSGMPTLADASLAETAARLQQVADETGQVQYATQTVTVTERDSKALGQPVGSTTTVLLTAYPSGHSAVGDTQQQYYGSNPVTNDASTASSSSSAVHNNTSTAPSVQVVYSASVSELPESIVSGITTGPYEERERGVEGPDPASSPGRQALADTNEYLSRATGLSNHDVNIDLASQYISGYTHKPDSLLTGGGQEKDLGILSGEGQEKDLGLNGDSSEKEDALVSATTEQ</sequence>
<evidence type="ECO:0000256" key="7">
    <source>
        <dbReference type="SAM" id="MobiDB-lite"/>
    </source>
</evidence>
<keyword evidence="3" id="KW-0805">Transcription regulation</keyword>
<feature type="region of interest" description="Disordered" evidence="7">
    <location>
        <begin position="721"/>
        <end position="753"/>
    </location>
</feature>
<dbReference type="InterPro" id="IPR019525">
    <property type="entry name" value="Nrf1_NLS/DNA-bd_dimer"/>
</dbReference>
<evidence type="ECO:0000256" key="1">
    <source>
        <dbReference type="ARBA" id="ARBA00004123"/>
    </source>
</evidence>
<evidence type="ECO:0000256" key="6">
    <source>
        <dbReference type="ARBA" id="ARBA00023242"/>
    </source>
</evidence>
<keyword evidence="5" id="KW-0804">Transcription</keyword>
<dbReference type="GO" id="GO:0005634">
    <property type="term" value="C:nucleus"/>
    <property type="evidence" value="ECO:0007669"/>
    <property type="project" value="UniProtKB-SubCell"/>
</dbReference>
<dbReference type="Pfam" id="PF10491">
    <property type="entry name" value="Nrf1_DNA-bind"/>
    <property type="match status" value="1"/>
</dbReference>
<evidence type="ECO:0000313" key="10">
    <source>
        <dbReference type="Proteomes" id="UP000007879"/>
    </source>
</evidence>
<dbReference type="GO" id="GO:0003677">
    <property type="term" value="F:DNA binding"/>
    <property type="evidence" value="ECO:0007669"/>
    <property type="project" value="UniProtKB-KW"/>
</dbReference>
<comment type="subcellular location">
    <subcellularLocation>
        <location evidence="1">Nucleus</location>
    </subcellularLocation>
</comment>
<organism evidence="9">
    <name type="scientific">Amphimedon queenslandica</name>
    <name type="common">Sponge</name>
    <dbReference type="NCBI Taxonomy" id="400682"/>
    <lineage>
        <taxon>Eukaryota</taxon>
        <taxon>Metazoa</taxon>
        <taxon>Porifera</taxon>
        <taxon>Demospongiae</taxon>
        <taxon>Heteroscleromorpha</taxon>
        <taxon>Haplosclerida</taxon>
        <taxon>Niphatidae</taxon>
        <taxon>Amphimedon</taxon>
    </lineage>
</organism>
<feature type="compositionally biased region" description="Low complexity" evidence="7">
    <location>
        <begin position="734"/>
        <end position="753"/>
    </location>
</feature>
<feature type="domain" description="Nuclear respiratory factor 1 NLS/DNA-binding dimerisation" evidence="8">
    <location>
        <begin position="351"/>
        <end position="567"/>
    </location>
</feature>
<dbReference type="Proteomes" id="UP000007879">
    <property type="component" value="Unassembled WGS sequence"/>
</dbReference>
<dbReference type="EnsemblMetazoa" id="XM_003383035.3">
    <property type="protein sequence ID" value="XP_003383083.1"/>
    <property type="gene ID" value="LOC100633622"/>
</dbReference>
<evidence type="ECO:0000256" key="5">
    <source>
        <dbReference type="ARBA" id="ARBA00023163"/>
    </source>
</evidence>
<feature type="compositionally biased region" description="Basic and acidic residues" evidence="7">
    <location>
        <begin position="856"/>
        <end position="873"/>
    </location>
</feature>
<reference evidence="9" key="2">
    <citation type="submission" date="2017-05" db="UniProtKB">
        <authorList>
            <consortium name="EnsemblMetazoa"/>
        </authorList>
    </citation>
    <scope>IDENTIFICATION</scope>
</reference>
<accession>A0A1X7VTI8</accession>
<keyword evidence="4" id="KW-0238">DNA-binding</keyword>
<feature type="compositionally biased region" description="Pro residues" evidence="7">
    <location>
        <begin position="59"/>
        <end position="68"/>
    </location>
</feature>
<dbReference type="AlphaFoldDB" id="A0A1X7VTI8"/>
<dbReference type="OrthoDB" id="10031051at2759"/>
<feature type="region of interest" description="Disordered" evidence="7">
    <location>
        <begin position="1"/>
        <end position="33"/>
    </location>
</feature>
<dbReference type="eggNOG" id="ENOG502QTK1">
    <property type="taxonomic scope" value="Eukaryota"/>
</dbReference>
<feature type="region of interest" description="Disordered" evidence="7">
    <location>
        <begin position="104"/>
        <end position="123"/>
    </location>
</feature>